<dbReference type="PANTHER" id="PTHR47331:SF1">
    <property type="entry name" value="GAG-LIKE PROTEIN"/>
    <property type="match status" value="1"/>
</dbReference>
<keyword evidence="4" id="KW-1185">Reference proteome</keyword>
<dbReference type="InterPro" id="IPR008042">
    <property type="entry name" value="Retrotrans_Pao"/>
</dbReference>
<dbReference type="EMBL" id="JAPWTJ010000227">
    <property type="protein sequence ID" value="KAJ8980849.1"/>
    <property type="molecule type" value="Genomic_DNA"/>
</dbReference>
<protein>
    <recommendedName>
        <fullName evidence="2">Retrotransposon gag domain-containing protein</fullName>
    </recommendedName>
</protein>
<comment type="caution">
    <text evidence="3">The sequence shown here is derived from an EMBL/GenBank/DDBJ whole genome shotgun (WGS) entry which is preliminary data.</text>
</comment>
<dbReference type="InterPro" id="IPR005162">
    <property type="entry name" value="Retrotrans_gag_dom"/>
</dbReference>
<evidence type="ECO:0000259" key="2">
    <source>
        <dbReference type="Pfam" id="PF03732"/>
    </source>
</evidence>
<proteinExistence type="predicted"/>
<name>A0ABQ9JSK0_9CUCU</name>
<feature type="domain" description="Retrotransposon gag" evidence="2">
    <location>
        <begin position="241"/>
        <end position="293"/>
    </location>
</feature>
<reference evidence="3" key="1">
    <citation type="journal article" date="2023" name="Insect Mol. Biol.">
        <title>Genome sequencing provides insights into the evolution of gene families encoding plant cell wall-degrading enzymes in longhorned beetles.</title>
        <authorList>
            <person name="Shin N.R."/>
            <person name="Okamura Y."/>
            <person name="Kirsch R."/>
            <person name="Pauchet Y."/>
        </authorList>
    </citation>
    <scope>NUCLEOTIDE SEQUENCE</scope>
    <source>
        <strain evidence="3">MMC_N1</strain>
    </source>
</reference>
<dbReference type="Pfam" id="PF05380">
    <property type="entry name" value="Peptidase_A17"/>
    <property type="match status" value="1"/>
</dbReference>
<organism evidence="3 4">
    <name type="scientific">Molorchus minor</name>
    <dbReference type="NCBI Taxonomy" id="1323400"/>
    <lineage>
        <taxon>Eukaryota</taxon>
        <taxon>Metazoa</taxon>
        <taxon>Ecdysozoa</taxon>
        <taxon>Arthropoda</taxon>
        <taxon>Hexapoda</taxon>
        <taxon>Insecta</taxon>
        <taxon>Pterygota</taxon>
        <taxon>Neoptera</taxon>
        <taxon>Endopterygota</taxon>
        <taxon>Coleoptera</taxon>
        <taxon>Polyphaga</taxon>
        <taxon>Cucujiformia</taxon>
        <taxon>Chrysomeloidea</taxon>
        <taxon>Cerambycidae</taxon>
        <taxon>Lamiinae</taxon>
        <taxon>Monochamini</taxon>
        <taxon>Molorchus</taxon>
    </lineage>
</organism>
<sequence length="801" mass="91010">MDDLVSSICTVDQALHLYDELIELFSRGGFELVKWATNCPELLKHIPEQCQSSSLVNFDVDFLKVLGLQWCPKSDLLCFALKLDKRNCSKRNVLSTLARCFDPLGFLSPVTLQAKLVIKNMWILKLDWDDTSYIVHLVETASVIISISEESLIFAKFLHLTIDNVVGVPCGKTCEFQLFNEKTDLLSKIPGATKDIHRGPSWGTNGAAENIDVFMSKSDSSLSIESLVENNRDIEAEEVIAIHGTTNWDEIKQALLLNFGDQRDENCLNQDLVNLKQKQNESPQQFYEKFPRGPINLQKHPNPPKQKFPTNSQVFNKNQNVWKPSGSNIPQNKPTPMSTSTRNTTSQFRRPYQNNFFQNNGQKPNFIVEELFNTEHIDNQQNSDIPDYPYDEQHVSPQTRTVTKIPVSQRQGDVIIPNQVIQNCEISESLSIAEDGYAFAEITNYTDNEITLSVTDPIKTLPFIENNFETQLFILILAQAQVMPQEVTITNLNKNPGILPYKLGSAKVMSNTHTFIHYFDLYPIKNEINIIKELYVNVTVAINKGLSINPYFPELSNFDRALQFQLILAEQKIDSLGPITRTKRGLVDGLGSLIKGITGNLDASDAAHYDQAIFDLQNNEKEITQKLNREISLTTEIIKNFNKTVTLIKNNQAVITSALNRIQSEVSRFIFNFTQYLEAKNTLDQIDSSIHIILQLLTDIENAITFARLGKMHPSIIKISELETIIETVLKYHSKDQLILSNTSNDIHQYYNLIGIDAYYSGTKIVFLAHFPIVYSEIFSHYHLYSVPTEIPQQSFLETLI</sequence>
<gene>
    <name evidence="3" type="ORF">NQ317_008908</name>
</gene>
<dbReference type="PANTHER" id="PTHR47331">
    <property type="entry name" value="PHD-TYPE DOMAIN-CONTAINING PROTEIN"/>
    <property type="match status" value="1"/>
</dbReference>
<dbReference type="Proteomes" id="UP001162164">
    <property type="component" value="Unassembled WGS sequence"/>
</dbReference>
<accession>A0ABQ9JSK0</accession>
<evidence type="ECO:0000313" key="4">
    <source>
        <dbReference type="Proteomes" id="UP001162164"/>
    </source>
</evidence>
<dbReference type="InterPro" id="IPR022048">
    <property type="entry name" value="Envelope_fusion-like"/>
</dbReference>
<dbReference type="Pfam" id="PF03732">
    <property type="entry name" value="Retrotrans_gag"/>
    <property type="match status" value="1"/>
</dbReference>
<evidence type="ECO:0000313" key="3">
    <source>
        <dbReference type="EMBL" id="KAJ8980849.1"/>
    </source>
</evidence>
<dbReference type="Pfam" id="PF12259">
    <property type="entry name" value="Baculo_F"/>
    <property type="match status" value="1"/>
</dbReference>
<evidence type="ECO:0000256" key="1">
    <source>
        <dbReference type="SAM" id="MobiDB-lite"/>
    </source>
</evidence>
<feature type="region of interest" description="Disordered" evidence="1">
    <location>
        <begin position="323"/>
        <end position="345"/>
    </location>
</feature>